<dbReference type="InterPro" id="IPR033403">
    <property type="entry name" value="DUF5110"/>
</dbReference>
<accession>A0ABU5ZXY2</accession>
<feature type="domain" description="Glycoside hydrolase family 31 TIM barrel" evidence="3">
    <location>
        <begin position="218"/>
        <end position="535"/>
    </location>
</feature>
<dbReference type="Gene3D" id="2.60.40.1760">
    <property type="entry name" value="glycosyl hydrolase (family 31)"/>
    <property type="match status" value="1"/>
</dbReference>
<dbReference type="PANTHER" id="PTHR22762">
    <property type="entry name" value="ALPHA-GLUCOSIDASE"/>
    <property type="match status" value="1"/>
</dbReference>
<evidence type="ECO:0000259" key="4">
    <source>
        <dbReference type="Pfam" id="PF17137"/>
    </source>
</evidence>
<dbReference type="EMBL" id="JAYKLX010000006">
    <property type="protein sequence ID" value="MEB3346712.1"/>
    <property type="molecule type" value="Genomic_DNA"/>
</dbReference>
<evidence type="ECO:0000256" key="1">
    <source>
        <dbReference type="ARBA" id="ARBA00007806"/>
    </source>
</evidence>
<reference evidence="6 7" key="1">
    <citation type="journal article" date="2013" name="Int. J. Syst. Evol. Microbiol.">
        <title>Aquimarina gracilis sp. nov., isolated from the gut microflora of a mussel, Mytilus coruscus, and emended description of Aquimarina spongiae.</title>
        <authorList>
            <person name="Park S.C."/>
            <person name="Choe H.N."/>
            <person name="Baik K.S."/>
            <person name="Seong C.N."/>
        </authorList>
    </citation>
    <scope>NUCLEOTIDE SEQUENCE [LARGE SCALE GENOMIC DNA]</scope>
    <source>
        <strain evidence="6 7">PSC32</strain>
    </source>
</reference>
<dbReference type="Pfam" id="PF17137">
    <property type="entry name" value="DUF5110"/>
    <property type="match status" value="1"/>
</dbReference>
<dbReference type="PANTHER" id="PTHR22762:SF89">
    <property type="entry name" value="ALPHA-XYLOSIDASE"/>
    <property type="match status" value="1"/>
</dbReference>
<gene>
    <name evidence="6" type="ORF">U6A24_14635</name>
</gene>
<dbReference type="InterPro" id="IPR017853">
    <property type="entry name" value="GH"/>
</dbReference>
<dbReference type="InterPro" id="IPR013780">
    <property type="entry name" value="Glyco_hydro_b"/>
</dbReference>
<dbReference type="InterPro" id="IPR048395">
    <property type="entry name" value="Glyco_hydro_31_C"/>
</dbReference>
<name>A0ABU5ZXY2_9FLAO</name>
<dbReference type="Gene3D" id="2.60.40.1180">
    <property type="entry name" value="Golgi alpha-mannosidase II"/>
    <property type="match status" value="2"/>
</dbReference>
<dbReference type="InterPro" id="IPR000322">
    <property type="entry name" value="Glyco_hydro_31_TIM"/>
</dbReference>
<dbReference type="Pfam" id="PF21365">
    <property type="entry name" value="Glyco_hydro_31_3rd"/>
    <property type="match status" value="1"/>
</dbReference>
<dbReference type="Gene3D" id="3.20.20.80">
    <property type="entry name" value="Glycosidases"/>
    <property type="match status" value="1"/>
</dbReference>
<dbReference type="CDD" id="cd06595">
    <property type="entry name" value="GH31_u1"/>
    <property type="match status" value="1"/>
</dbReference>
<evidence type="ECO:0000259" key="5">
    <source>
        <dbReference type="Pfam" id="PF21365"/>
    </source>
</evidence>
<dbReference type="RefSeq" id="WP_324180738.1">
    <property type="nucleotide sequence ID" value="NZ_BAABAW010000006.1"/>
</dbReference>
<comment type="caution">
    <text evidence="6">The sequence shown here is derived from an EMBL/GenBank/DDBJ whole genome shotgun (WGS) entry which is preliminary data.</text>
</comment>
<evidence type="ECO:0000259" key="3">
    <source>
        <dbReference type="Pfam" id="PF01055"/>
    </source>
</evidence>
<evidence type="ECO:0000313" key="6">
    <source>
        <dbReference type="EMBL" id="MEB3346712.1"/>
    </source>
</evidence>
<keyword evidence="2" id="KW-0326">Glycosidase</keyword>
<feature type="domain" description="DUF5110" evidence="4">
    <location>
        <begin position="650"/>
        <end position="718"/>
    </location>
</feature>
<organism evidence="6 7">
    <name type="scientific">Aquimarina gracilis</name>
    <dbReference type="NCBI Taxonomy" id="874422"/>
    <lineage>
        <taxon>Bacteria</taxon>
        <taxon>Pseudomonadati</taxon>
        <taxon>Bacteroidota</taxon>
        <taxon>Flavobacteriia</taxon>
        <taxon>Flavobacteriales</taxon>
        <taxon>Flavobacteriaceae</taxon>
        <taxon>Aquimarina</taxon>
    </lineage>
</organism>
<dbReference type="SUPFAM" id="SSF51011">
    <property type="entry name" value="Glycosyl hydrolase domain"/>
    <property type="match status" value="1"/>
</dbReference>
<feature type="domain" description="Glycosyl hydrolase family 31 C-terminal" evidence="5">
    <location>
        <begin position="543"/>
        <end position="634"/>
    </location>
</feature>
<comment type="similarity">
    <text evidence="1 2">Belongs to the glycosyl hydrolase 31 family.</text>
</comment>
<evidence type="ECO:0000256" key="2">
    <source>
        <dbReference type="RuleBase" id="RU361185"/>
    </source>
</evidence>
<evidence type="ECO:0000313" key="7">
    <source>
        <dbReference type="Proteomes" id="UP001327027"/>
    </source>
</evidence>
<protein>
    <submittedName>
        <fullName evidence="6">TIM-barrel domain-containing protein</fullName>
    </submittedName>
</protein>
<dbReference type="Pfam" id="PF01055">
    <property type="entry name" value="Glyco_hydro_31_2nd"/>
    <property type="match status" value="1"/>
</dbReference>
<keyword evidence="7" id="KW-1185">Reference proteome</keyword>
<dbReference type="SUPFAM" id="SSF51445">
    <property type="entry name" value="(Trans)glycosidases"/>
    <property type="match status" value="1"/>
</dbReference>
<sequence>MLNKIILSTILVFNLCYGFSQENNPVANPEAITTAGNARFTVLTPHLIRMEWSENANFEDKASFVVINRNLEVPSFDKNETESTLTITTKALTLTYKKGTEAFSKDNLTISYILNDESKTWNPEVIDNQNLKGTTRTLDGANGGKWWNGKDIELEDGIISRNGFALLDDSNSFLFDESDWNWVQKRKEDKHQDWYFFGHGHNYKQALKDYIAIAGKIPMLPKYALGYWWSRYWVYSDQELKDLVSDFRTYDIPIDVLIIDMDWHETFGGLKNTKNPKMDETGNWLGWTGYSWNRSLFPNPEKFLDWTNENNLKTALNLHPASGIAPVEDAYQDFAKAYNFDTESKKYIHYQMADKKWAETYFNTLLRPFEKNGIDFWWLDWQQYPESKIVPGLSNTWWLNYTFFTDMEQQSNNRPMIFHRWGGMGNHRYPIGFSGDDKISWGSLKYQTYFTATAANVGYGWWSHDIGGHASSELDRNAELYVRWLQFGVFSPILRTHSAKISSIERRFWKYPDHFKIMKELVQLRYQLAPYIYTASRMAYDTGLSIIRPVYYNYPEKEEAYTYKYQYLFGDDMIISPVSDSVSSINSLAKKDIWLPKGTWYEWHSGSLIEGDKVLSRNFAVDEIPIYVKAGSIIPMYPKIAHLQQQVSDWILNVVPGDQGQAIVYEDDGSTNEYTKDKYATTKVSQKTSKNSTEIIISKRKGTYSDMYDKRTYTLKLLRSFPPKSVHVDGVLYPYSKEAKENYWSYDGQKLTTMIKVPLSSTNEEVKINIIYDENKHEKDMLLNEKQLLFRRVSKMVGDMKIEVARKNWWSSLPNPVLAAEQTPTRIQYNPNNIVSFLEDFERNFEEMKKLILEHPDARKEVAKKMVGYLEY</sequence>
<proteinExistence type="inferred from homology"/>
<dbReference type="Proteomes" id="UP001327027">
    <property type="component" value="Unassembled WGS sequence"/>
</dbReference>
<keyword evidence="2" id="KW-0378">Hydrolase</keyword>